<reference evidence="2" key="1">
    <citation type="submission" date="2022-11" db="EMBL/GenBank/DDBJ databases">
        <authorList>
            <person name="Kikuchi T."/>
        </authorList>
    </citation>
    <scope>NUCLEOTIDE SEQUENCE</scope>
    <source>
        <strain evidence="2">PS1010</strain>
    </source>
</reference>
<name>A0A9P1IL40_9PELO</name>
<organism evidence="2 3">
    <name type="scientific">Caenorhabditis angaria</name>
    <dbReference type="NCBI Taxonomy" id="860376"/>
    <lineage>
        <taxon>Eukaryota</taxon>
        <taxon>Metazoa</taxon>
        <taxon>Ecdysozoa</taxon>
        <taxon>Nematoda</taxon>
        <taxon>Chromadorea</taxon>
        <taxon>Rhabditida</taxon>
        <taxon>Rhabditina</taxon>
        <taxon>Rhabditomorpha</taxon>
        <taxon>Rhabditoidea</taxon>
        <taxon>Rhabditidae</taxon>
        <taxon>Peloderinae</taxon>
        <taxon>Caenorhabditis</taxon>
    </lineage>
</organism>
<comment type="caution">
    <text evidence="2">The sequence shown here is derived from an EMBL/GenBank/DDBJ whole genome shotgun (WGS) entry which is preliminary data.</text>
</comment>
<evidence type="ECO:0000256" key="1">
    <source>
        <dbReference type="SAM" id="MobiDB-lite"/>
    </source>
</evidence>
<evidence type="ECO:0000313" key="3">
    <source>
        <dbReference type="Proteomes" id="UP001152747"/>
    </source>
</evidence>
<proteinExistence type="predicted"/>
<evidence type="ECO:0000313" key="2">
    <source>
        <dbReference type="EMBL" id="CAI5447574.1"/>
    </source>
</evidence>
<feature type="compositionally biased region" description="Polar residues" evidence="1">
    <location>
        <begin position="539"/>
        <end position="552"/>
    </location>
</feature>
<feature type="region of interest" description="Disordered" evidence="1">
    <location>
        <begin position="530"/>
        <end position="552"/>
    </location>
</feature>
<dbReference type="AlphaFoldDB" id="A0A9P1IL40"/>
<dbReference type="EMBL" id="CANHGI010000004">
    <property type="protein sequence ID" value="CAI5447574.1"/>
    <property type="molecule type" value="Genomic_DNA"/>
</dbReference>
<sequence length="981" mass="115211">MTSNVSLKSLFDPEKPFSIPKILNGLKTIHHDKALDDVSFQGLDIKESDVFYDDRTFKRVLEYIFKKCNLRADLYGSIDELCLKIRFDSFDPEVHTHLTMEQILDIVKPEVCKAKNMNMFVSKQETIMGISYIVRLSKYTILADIFLKKWIASFIERELKLLKETYSFLPFAVMQQMLKEFKKAEISIGENLLTIQDFSNLRDKFEAFDVEGLHFFDKVFMKKINFMNRKTPISTNQQLFVNTYVQIQTITTRCVHVLEEVLKPVLICDMKDESAVLRVFYEEHKTSRETEKDVILAKELDEVLQIAMKKRLPDKEYKRELFKLETEEDRKNGIVYGLYYESLRPILKSHKLAILLDLSLVMIPEDKCVSSYGTICQLSDVAFRKVVQILAIELKVFQKIKTKKDFEGIVAVLEKYEHVFGRGDYPYFIETWKMNEVINEIRSQVLKYARNCKIYQVRRANSSMVEAFAEVQKLLANTRTIFQDLPTDVKIPVVNAKNYDIRMVYEHYSRMIEQYLSLESEKINGFLNPTEEEYDMNKPGTSNQYSSRTSPKLTEVHRELSSVDPKPTEVRRELLLDPKPTEVRRELSFFDPKLTEVRRELLLLDPKLTEVRRELLLLDPKLTEVRRELLLLDPKLTKVRRELSFFDPKLTEFVANFSTTYRSSSRTSPKLTEVHRELSSVDPKPTEVRRELLLDPKPTEVRRELSFFDPKLTEVRRELLLLDPKLTEVRRELLLLDPKLTEVRRELLLLDPKLTKVRRELSFFDPKLTEVRRELLLLDPKLTEVRRELLHNLPNSSRTSPQLTEVRRELLLLDPKLTKVRRELSFFDPKLTEVRRELLLLDPKTYRSSSRTSPRSKNLLKFVANFSSSIQNLPKFVANFSTTYPRTHRSSSRTSPKLTEVRRELFFIDPKLTKNLPKFIANFSTTYPRTYRSSSRTSPKLTEVRRELFFIDSANDVKLSVLRAFSNPTPQPNSMENQVAH</sequence>
<accession>A0A9P1IL40</accession>
<keyword evidence="3" id="KW-1185">Reference proteome</keyword>
<protein>
    <submittedName>
        <fullName evidence="2">Uncharacterized protein</fullName>
    </submittedName>
</protein>
<gene>
    <name evidence="2" type="ORF">CAMP_LOCUS10211</name>
</gene>
<dbReference type="Proteomes" id="UP001152747">
    <property type="component" value="Unassembled WGS sequence"/>
</dbReference>